<feature type="coiled-coil region" evidence="1">
    <location>
        <begin position="87"/>
        <end position="124"/>
    </location>
</feature>
<gene>
    <name evidence="2" type="ORF">ABSL23_15555</name>
</gene>
<reference evidence="2" key="1">
    <citation type="submission" date="2024-06" db="EMBL/GenBank/DDBJ databases">
        <title>Genome Sequence of an extremely halophilic archaeon isolated from Permian era halite, Salado Formation, Carlsbad, New Mexico: Halobacterium sp. strain NMX12-1.</title>
        <authorList>
            <person name="Sotoa L."/>
            <person name="DasSarma P."/>
            <person name="Anton B.P."/>
            <person name="Vincze T."/>
            <person name="Verma I."/>
            <person name="Eralp B."/>
            <person name="Powers D.W."/>
            <person name="Dozier B.L."/>
            <person name="Roberts R.J."/>
            <person name="DasSarma S."/>
        </authorList>
    </citation>
    <scope>NUCLEOTIDE SEQUENCE</scope>
    <source>
        <strain evidence="2">NMX12-1</strain>
    </source>
</reference>
<dbReference type="KEGG" id="hanx:ABSL23_15555"/>
<feature type="coiled-coil region" evidence="1">
    <location>
        <begin position="14"/>
        <end position="44"/>
    </location>
</feature>
<dbReference type="AlphaFoldDB" id="A0AAU8CCP9"/>
<keyword evidence="1" id="KW-0175">Coiled coil</keyword>
<dbReference type="EMBL" id="CP159204">
    <property type="protein sequence ID" value="XCF16640.1"/>
    <property type="molecule type" value="Genomic_DNA"/>
</dbReference>
<name>A0AAU8CCP9_9EURY</name>
<accession>A0AAU8CCP9</accession>
<protein>
    <submittedName>
        <fullName evidence="2">Uncharacterized protein</fullName>
    </submittedName>
</protein>
<evidence type="ECO:0000256" key="1">
    <source>
        <dbReference type="SAM" id="Coils"/>
    </source>
</evidence>
<proteinExistence type="predicted"/>
<dbReference type="GeneID" id="91110594"/>
<dbReference type="RefSeq" id="WP_353634441.1">
    <property type="nucleotide sequence ID" value="NZ_CP159204.1"/>
</dbReference>
<evidence type="ECO:0000313" key="2">
    <source>
        <dbReference type="EMBL" id="XCF16640.1"/>
    </source>
</evidence>
<organism evidence="2">
    <name type="scientific">Halobacterium sp. NMX12-1</name>
    <dbReference type="NCBI Taxonomy" id="3166650"/>
    <lineage>
        <taxon>Archaea</taxon>
        <taxon>Methanobacteriati</taxon>
        <taxon>Methanobacteriota</taxon>
        <taxon>Stenosarchaea group</taxon>
        <taxon>Halobacteria</taxon>
        <taxon>Halobacteriales</taxon>
        <taxon>Halobacteriaceae</taxon>
        <taxon>Halobacterium</taxon>
    </lineage>
</organism>
<sequence>MRDDIPEDRKDEYIDFLHDRIQFLEQELKESEQTVLELRQQQNQDSDINITQILNDHGIEPSEAEDLAREDFEGFEDEMLHTPEEILQDKEKAFEELIHAAKQLNQEEDRLRNVKTATERMQNNIDDWFNTE</sequence>